<dbReference type="AlphaFoldDB" id="A0A3D8I2E8"/>
<accession>A0A3D8I2E8</accession>
<keyword evidence="1" id="KW-1133">Transmembrane helix</keyword>
<evidence type="ECO:0000313" key="3">
    <source>
        <dbReference type="EMBL" id="RDU59320.1"/>
    </source>
</evidence>
<proteinExistence type="predicted"/>
<feature type="transmembrane region" description="Helical" evidence="1">
    <location>
        <begin position="12"/>
        <end position="32"/>
    </location>
</feature>
<sequence length="216" mass="25120">MHMPSKETKRAIIAAILPKLMYVLLRLLYLLTRHRFHINEYSKTHNFIGAFWHGEFLMLPFLYKHFQTQVSKERDKGFYIISSHHFDAEIMVKIYAMFGLKNLRGSTSKGGLKVLIDSIKLLKEGYDVALTPDGPKGPYHSISDGVIAMSQKTGKQIVPLRVVCSRYWELKSWDKFRIPKPFARVDYYMLEGFSIDKDMSLDDAKALVRTRLEKEL</sequence>
<dbReference type="Pfam" id="PF04028">
    <property type="entry name" value="DUF374"/>
    <property type="match status" value="1"/>
</dbReference>
<feature type="domain" description="DUF374" evidence="2">
    <location>
        <begin position="73"/>
        <end position="139"/>
    </location>
</feature>
<dbReference type="InterPro" id="IPR007172">
    <property type="entry name" value="DUF374"/>
</dbReference>
<keyword evidence="4" id="KW-1185">Reference proteome</keyword>
<organism evidence="3 4">
    <name type="scientific">Helicobacter marmotae</name>
    <dbReference type="NCBI Taxonomy" id="152490"/>
    <lineage>
        <taxon>Bacteria</taxon>
        <taxon>Pseudomonadati</taxon>
        <taxon>Campylobacterota</taxon>
        <taxon>Epsilonproteobacteria</taxon>
        <taxon>Campylobacterales</taxon>
        <taxon>Helicobacteraceae</taxon>
        <taxon>Helicobacter</taxon>
    </lineage>
</organism>
<comment type="caution">
    <text evidence="3">The sequence shown here is derived from an EMBL/GenBank/DDBJ whole genome shotgun (WGS) entry which is preliminary data.</text>
</comment>
<gene>
    <name evidence="3" type="ORF">CQA63_07235</name>
</gene>
<evidence type="ECO:0000259" key="2">
    <source>
        <dbReference type="Pfam" id="PF04028"/>
    </source>
</evidence>
<reference evidence="3 4" key="1">
    <citation type="submission" date="2018-04" db="EMBL/GenBank/DDBJ databases">
        <title>Novel Campyloabacter and Helicobacter Species and Strains.</title>
        <authorList>
            <person name="Mannion A.J."/>
            <person name="Shen Z."/>
            <person name="Fox J.G."/>
        </authorList>
    </citation>
    <scope>NUCLEOTIDE SEQUENCE [LARGE SCALE GENOMIC DNA]</scope>
    <source>
        <strain evidence="3 4">MIT 98-6070</strain>
    </source>
</reference>
<name>A0A3D8I2E8_9HELI</name>
<dbReference type="EMBL" id="NXLR01000014">
    <property type="protein sequence ID" value="RDU59320.1"/>
    <property type="molecule type" value="Genomic_DNA"/>
</dbReference>
<dbReference type="OrthoDB" id="9810508at2"/>
<keyword evidence="1" id="KW-0812">Transmembrane</keyword>
<evidence type="ECO:0000256" key="1">
    <source>
        <dbReference type="SAM" id="Phobius"/>
    </source>
</evidence>
<dbReference type="Proteomes" id="UP000256599">
    <property type="component" value="Unassembled WGS sequence"/>
</dbReference>
<keyword evidence="1" id="KW-0472">Membrane</keyword>
<dbReference type="CDD" id="cd07983">
    <property type="entry name" value="LPLAT_DUF374-like"/>
    <property type="match status" value="1"/>
</dbReference>
<evidence type="ECO:0000313" key="4">
    <source>
        <dbReference type="Proteomes" id="UP000256599"/>
    </source>
</evidence>
<protein>
    <submittedName>
        <fullName evidence="3">DUF374 domain-containing protein</fullName>
    </submittedName>
</protein>